<sequence length="370" mass="43325">MAENTKETQAYSGIYHIYDKIFKRILMLSTQAVISMINGCFHTDYPLDSKIQYNMSEHVNDALRRTLADAVLTVNGTDSYHFEAQISWDKHIVVRMFEYGYNQAMKRRSGWEDLYFPDPLIVYLDENTENIPDCQTLQIHFGSQGCYRYQVPVLKYLSEDLGSLNQRKMVILIPFQLLRLRKNLQKARTPQNMEALKELVLHDIIGSIRENERLGNITKNDARVLMSLTRKLFQHIYEKYGELEEGGYMEMIEDALVLDIDEIEYEHRKRLEAMQRENEAARRENEAARRENEAAQQEKEAAQREKEAAQQEKEVAQQEKEVAQQEKEVVMEENSKLRKALKLFAVNNDIEKVSRQLGITSEEFAQLLKD</sequence>
<evidence type="ECO:0000256" key="1">
    <source>
        <dbReference type="SAM" id="MobiDB-lite"/>
    </source>
</evidence>
<gene>
    <name evidence="2" type="ORF">KTH90_24365</name>
</gene>
<feature type="region of interest" description="Disordered" evidence="1">
    <location>
        <begin position="275"/>
        <end position="326"/>
    </location>
</feature>
<dbReference type="Proteomes" id="UP001314681">
    <property type="component" value="Unassembled WGS sequence"/>
</dbReference>
<organism evidence="2 3">
    <name type="scientific">Diplocloster modestus</name>
    <dbReference type="NCBI Taxonomy" id="2850322"/>
    <lineage>
        <taxon>Bacteria</taxon>
        <taxon>Bacillati</taxon>
        <taxon>Bacillota</taxon>
        <taxon>Clostridia</taxon>
        <taxon>Lachnospirales</taxon>
        <taxon>Lachnospiraceae</taxon>
        <taxon>Diplocloster</taxon>
    </lineage>
</organism>
<dbReference type="EMBL" id="JAHQCX010000029">
    <property type="protein sequence ID" value="MBU9729129.1"/>
    <property type="molecule type" value="Genomic_DNA"/>
</dbReference>
<proteinExistence type="predicted"/>
<accession>A0ABS6KF82</accession>
<name>A0ABS6KF82_9FIRM</name>
<reference evidence="2 3" key="1">
    <citation type="submission" date="2021-06" db="EMBL/GenBank/DDBJ databases">
        <title>Description of novel taxa of the family Lachnospiraceae.</title>
        <authorList>
            <person name="Chaplin A.V."/>
            <person name="Sokolova S.R."/>
            <person name="Pikina A.P."/>
            <person name="Korzhanova M."/>
            <person name="Belova V."/>
            <person name="Korostin D."/>
            <person name="Efimov B.A."/>
        </authorList>
    </citation>
    <scope>NUCLEOTIDE SEQUENCE [LARGE SCALE GENOMIC DNA]</scope>
    <source>
        <strain evidence="2 3">ASD4241</strain>
    </source>
</reference>
<keyword evidence="3" id="KW-1185">Reference proteome</keyword>
<comment type="caution">
    <text evidence="2">The sequence shown here is derived from an EMBL/GenBank/DDBJ whole genome shotgun (WGS) entry which is preliminary data.</text>
</comment>
<evidence type="ECO:0000313" key="2">
    <source>
        <dbReference type="EMBL" id="MBU9729129.1"/>
    </source>
</evidence>
<dbReference type="RefSeq" id="WP_238727602.1">
    <property type="nucleotide sequence ID" value="NZ_JAHQCX010000029.1"/>
</dbReference>
<evidence type="ECO:0000313" key="3">
    <source>
        <dbReference type="Proteomes" id="UP001314681"/>
    </source>
</evidence>
<evidence type="ECO:0008006" key="4">
    <source>
        <dbReference type="Google" id="ProtNLM"/>
    </source>
</evidence>
<protein>
    <recommendedName>
        <fullName evidence="4">Rpn family recombination-promoting nuclease/putative transposase</fullName>
    </recommendedName>
</protein>